<feature type="region of interest" description="Disordered" evidence="1">
    <location>
        <begin position="70"/>
        <end position="115"/>
    </location>
</feature>
<proteinExistence type="predicted"/>
<dbReference type="OrthoDB" id="276733at2759"/>
<dbReference type="Pfam" id="PF15239">
    <property type="entry name" value="CFAP96-like"/>
    <property type="match status" value="1"/>
</dbReference>
<dbReference type="Proteomes" id="UP000192257">
    <property type="component" value="Unassembled WGS sequence"/>
</dbReference>
<sequence>MTHLSVYGGLFSDPPLISTDADPKLTDPYNKMDTIPSRYLGKGMTIGRGATGAGPEVFFDKKFLTLASQEQNGGKDVGPFEDLETRSRQEALESKKKNISTKEFLPPSFPKHSDGPGSYAGCFQNRPYEFIMPGEEDDKKKRRHRKKNADESAEGDKRKTALPNVKTNPGKKGTYGFPGVLLNNPKYDDNWRQEYERWEAAKAKAEKKAAPPKEMGGPFKVPGVTHDYLDELPGTGVSGVYHFEPVEEKPSKRKRRAKAAAADVPVFEQEKPMTFIWSRSGNEGCFDPFPNTWIDPDAMEAAKNKGKKKRKNRKQNAEYVPGPPKGATGIWKPNSFPDTTVVQSCLRRFY</sequence>
<organism evidence="2 3">
    <name type="scientific">Trypanosoma theileri</name>
    <dbReference type="NCBI Taxonomy" id="67003"/>
    <lineage>
        <taxon>Eukaryota</taxon>
        <taxon>Discoba</taxon>
        <taxon>Euglenozoa</taxon>
        <taxon>Kinetoplastea</taxon>
        <taxon>Metakinetoplastina</taxon>
        <taxon>Trypanosomatida</taxon>
        <taxon>Trypanosomatidae</taxon>
        <taxon>Trypanosoma</taxon>
    </lineage>
</organism>
<gene>
    <name evidence="2" type="ORF">TM35_000013090</name>
</gene>
<name>A0A1X0P929_9TRYP</name>
<dbReference type="GO" id="GO:0005881">
    <property type="term" value="C:cytoplasmic microtubule"/>
    <property type="evidence" value="ECO:0007669"/>
    <property type="project" value="TreeGrafter"/>
</dbReference>
<protein>
    <submittedName>
        <fullName evidence="2">Uncharacterized protein</fullName>
    </submittedName>
</protein>
<dbReference type="EMBL" id="NBCO01000001">
    <property type="protein sequence ID" value="ORC93432.1"/>
    <property type="molecule type" value="Genomic_DNA"/>
</dbReference>
<dbReference type="VEuPathDB" id="TriTrypDB:TM35_000013090"/>
<dbReference type="GeneID" id="39980770"/>
<feature type="region of interest" description="Disordered" evidence="1">
    <location>
        <begin position="132"/>
        <end position="179"/>
    </location>
</feature>
<accession>A0A1X0P929</accession>
<reference evidence="2 3" key="1">
    <citation type="submission" date="2017-03" db="EMBL/GenBank/DDBJ databases">
        <title>An alternative strategy for trypanosome survival in the mammalian bloodstream revealed through genome and transcriptome analysis of the ubiquitous bovine parasite Trypanosoma (Megatrypanum) theileri.</title>
        <authorList>
            <person name="Kelly S."/>
            <person name="Ivens A."/>
            <person name="Mott A."/>
            <person name="O'Neill E."/>
            <person name="Emms D."/>
            <person name="Macleod O."/>
            <person name="Voorheis P."/>
            <person name="Matthews J."/>
            <person name="Matthews K."/>
            <person name="Carrington M."/>
        </authorList>
    </citation>
    <scope>NUCLEOTIDE SEQUENCE [LARGE SCALE GENOMIC DNA]</scope>
    <source>
        <strain evidence="2">Edinburgh</strain>
    </source>
</reference>
<dbReference type="RefSeq" id="XP_028887498.1">
    <property type="nucleotide sequence ID" value="XM_029020990.1"/>
</dbReference>
<keyword evidence="3" id="KW-1185">Reference proteome</keyword>
<dbReference type="AlphaFoldDB" id="A0A1X0P929"/>
<evidence type="ECO:0000256" key="1">
    <source>
        <dbReference type="SAM" id="MobiDB-lite"/>
    </source>
</evidence>
<evidence type="ECO:0000313" key="3">
    <source>
        <dbReference type="Proteomes" id="UP000192257"/>
    </source>
</evidence>
<feature type="region of interest" description="Disordered" evidence="1">
    <location>
        <begin position="300"/>
        <end position="334"/>
    </location>
</feature>
<feature type="compositionally biased region" description="Basic and acidic residues" evidence="1">
    <location>
        <begin position="202"/>
        <end position="211"/>
    </location>
</feature>
<comment type="caution">
    <text evidence="2">The sequence shown here is derived from an EMBL/GenBank/DDBJ whole genome shotgun (WGS) entry which is preliminary data.</text>
</comment>
<feature type="compositionally biased region" description="Basic and acidic residues" evidence="1">
    <location>
        <begin position="148"/>
        <end position="159"/>
    </location>
</feature>
<dbReference type="PANTHER" id="PTHR31144">
    <property type="entry name" value="UPF0602 PROTEIN C4ORF47"/>
    <property type="match status" value="1"/>
</dbReference>
<evidence type="ECO:0000313" key="2">
    <source>
        <dbReference type="EMBL" id="ORC93432.1"/>
    </source>
</evidence>
<feature type="compositionally biased region" description="Basic and acidic residues" evidence="1">
    <location>
        <begin position="83"/>
        <end position="96"/>
    </location>
</feature>
<feature type="region of interest" description="Disordered" evidence="1">
    <location>
        <begin position="202"/>
        <end position="222"/>
    </location>
</feature>
<dbReference type="PANTHER" id="PTHR31144:SF6">
    <property type="entry name" value="CILIA-AND FLAGELLA-ASSOCIATED PROTEIN 96"/>
    <property type="match status" value="1"/>
</dbReference>
<dbReference type="InterPro" id="IPR029358">
    <property type="entry name" value="CFAP96"/>
</dbReference>
<feature type="compositionally biased region" description="Basic residues" evidence="1">
    <location>
        <begin position="304"/>
        <end position="314"/>
    </location>
</feature>